<dbReference type="KEGG" id="fas:105267683"/>
<evidence type="ECO:0000256" key="11">
    <source>
        <dbReference type="ARBA" id="ARBA00023136"/>
    </source>
</evidence>
<evidence type="ECO:0000313" key="15">
    <source>
        <dbReference type="RefSeq" id="XP_011305004.1"/>
    </source>
</evidence>
<evidence type="ECO:0000256" key="7">
    <source>
        <dbReference type="ARBA" id="ARBA00022927"/>
    </source>
</evidence>
<dbReference type="RefSeq" id="XP_011305004.1">
    <property type="nucleotide sequence ID" value="XM_011306702.1"/>
</dbReference>
<evidence type="ECO:0000256" key="1">
    <source>
        <dbReference type="ARBA" id="ARBA00004232"/>
    </source>
</evidence>
<dbReference type="GO" id="GO:0030674">
    <property type="term" value="F:protein-macromolecule adaptor activity"/>
    <property type="evidence" value="ECO:0007669"/>
    <property type="project" value="TreeGrafter"/>
</dbReference>
<dbReference type="GO" id="GO:0031965">
    <property type="term" value="C:nuclear membrane"/>
    <property type="evidence" value="ECO:0007669"/>
    <property type="project" value="UniProtKB-SubCell"/>
</dbReference>
<dbReference type="PANTHER" id="PTHR13269:SF6">
    <property type="entry name" value="NUCLEOPORIN NDC1"/>
    <property type="match status" value="1"/>
</dbReference>
<dbReference type="GeneID" id="105267683"/>
<evidence type="ECO:0000256" key="13">
    <source>
        <dbReference type="SAM" id="Phobius"/>
    </source>
</evidence>
<gene>
    <name evidence="15" type="primary">LOC105267683</name>
</gene>
<feature type="transmembrane region" description="Helical" evidence="13">
    <location>
        <begin position="197"/>
        <end position="219"/>
    </location>
</feature>
<feature type="transmembrane region" description="Helical" evidence="13">
    <location>
        <begin position="105"/>
        <end position="127"/>
    </location>
</feature>
<name>A0A9R1T968_9HYME</name>
<dbReference type="Pfam" id="PF09531">
    <property type="entry name" value="Ndc1_Nup"/>
    <property type="match status" value="1"/>
</dbReference>
<evidence type="ECO:0000256" key="4">
    <source>
        <dbReference type="ARBA" id="ARBA00022448"/>
    </source>
</evidence>
<reference evidence="15" key="1">
    <citation type="submission" date="2025-08" db="UniProtKB">
        <authorList>
            <consortium name="RefSeq"/>
        </authorList>
    </citation>
    <scope>IDENTIFICATION</scope>
    <source>
        <strain evidence="15">USDA-PBARC FA_bdor</strain>
        <tissue evidence="15">Whole organism</tissue>
    </source>
</reference>
<keyword evidence="5 13" id="KW-0812">Transmembrane</keyword>
<sequence>MSELSQSGSRDLLFRRILMAVISSIIVQCLLMSLIVVLTHLSPTKPLSWPEEAFSTLISLRTWCYFFVLSTIIILQGVVCSKSYLTAPSLVDTRFASLCSVFTPHNLTVGGLHLTIGIVLVWLHLSFEDSNYSSLKKNCRTMTGSCITEEYVFLVTSGLFTAVHHFLKNNFLTRRYLQFPIIPQSKFSQVRRETSKLISIAMTSAVWPTTYFLVFYYTFGGYIRRLIASIMFLNVEEPLDKISRLFDTNLVFHVWLYSGLFSLTMDSMHLLFQVHLTEWMEFEIGQSVYSDNRGSMSLPEALGMDEVPIIQHLGYLDLMTLSQKQRSRRGIVFSLSQPGGHPYNWNCIVEKCLGMIKGYSKKVEEVCAVRQEITAPLSAPASLDRPYSFHMRNLARVESLEKTPGTAIKPVPSTGEFLVEFFRSRRQRIVDYVMSKPLVLYFFGVRSDSRIQHLLVTGQPVVWAVDAISSLAVISLKEDPYGIVQKDLPGMIEELLGLKLALDKLHKMILLSRKSQQDDKNIRHLLGALRSAGKRSIYRIFVAFNEYFEDLALEQNVKDQLQGFFSFRE</sequence>
<protein>
    <submittedName>
        <fullName evidence="15">Nucleoporin NDC1</fullName>
    </submittedName>
</protein>
<comment type="similarity">
    <text evidence="3">Belongs to the NDC1 family.</text>
</comment>
<keyword evidence="12" id="KW-0539">Nucleus</keyword>
<keyword evidence="11 13" id="KW-0472">Membrane</keyword>
<dbReference type="PANTHER" id="PTHR13269">
    <property type="entry name" value="NUCLEOPORIN NDC1"/>
    <property type="match status" value="1"/>
</dbReference>
<proteinExistence type="inferred from homology"/>
<evidence type="ECO:0000256" key="2">
    <source>
        <dbReference type="ARBA" id="ARBA00004567"/>
    </source>
</evidence>
<evidence type="ECO:0000256" key="3">
    <source>
        <dbReference type="ARBA" id="ARBA00005760"/>
    </source>
</evidence>
<keyword evidence="14" id="KW-1185">Reference proteome</keyword>
<keyword evidence="6" id="KW-0509">mRNA transport</keyword>
<organism evidence="14 15">
    <name type="scientific">Fopius arisanus</name>
    <dbReference type="NCBI Taxonomy" id="64838"/>
    <lineage>
        <taxon>Eukaryota</taxon>
        <taxon>Metazoa</taxon>
        <taxon>Ecdysozoa</taxon>
        <taxon>Arthropoda</taxon>
        <taxon>Hexapoda</taxon>
        <taxon>Insecta</taxon>
        <taxon>Pterygota</taxon>
        <taxon>Neoptera</taxon>
        <taxon>Endopterygota</taxon>
        <taxon>Hymenoptera</taxon>
        <taxon>Apocrita</taxon>
        <taxon>Ichneumonoidea</taxon>
        <taxon>Braconidae</taxon>
        <taxon>Opiinae</taxon>
        <taxon>Fopius</taxon>
    </lineage>
</organism>
<evidence type="ECO:0000256" key="6">
    <source>
        <dbReference type="ARBA" id="ARBA00022816"/>
    </source>
</evidence>
<accession>A0A9R1T968</accession>
<keyword evidence="8 13" id="KW-1133">Transmembrane helix</keyword>
<dbReference type="Proteomes" id="UP000694866">
    <property type="component" value="Unplaced"/>
</dbReference>
<dbReference type="CTD" id="55706"/>
<evidence type="ECO:0000313" key="14">
    <source>
        <dbReference type="Proteomes" id="UP000694866"/>
    </source>
</evidence>
<evidence type="ECO:0000256" key="10">
    <source>
        <dbReference type="ARBA" id="ARBA00023132"/>
    </source>
</evidence>
<keyword evidence="7" id="KW-0653">Protein transport</keyword>
<evidence type="ECO:0000256" key="9">
    <source>
        <dbReference type="ARBA" id="ARBA00023010"/>
    </source>
</evidence>
<comment type="subcellular location">
    <subcellularLocation>
        <location evidence="1">Nucleus membrane</location>
        <topology evidence="1">Multi-pass membrane protein</topology>
    </subcellularLocation>
    <subcellularLocation>
        <location evidence="2">Nucleus</location>
        <location evidence="2">Nuclear pore complex</location>
    </subcellularLocation>
</comment>
<keyword evidence="9" id="KW-0811">Translocation</keyword>
<dbReference type="GO" id="GO:0015031">
    <property type="term" value="P:protein transport"/>
    <property type="evidence" value="ECO:0007669"/>
    <property type="project" value="UniProtKB-KW"/>
</dbReference>
<keyword evidence="10" id="KW-0906">Nuclear pore complex</keyword>
<dbReference type="GO" id="GO:0051028">
    <property type="term" value="P:mRNA transport"/>
    <property type="evidence" value="ECO:0007669"/>
    <property type="project" value="UniProtKB-KW"/>
</dbReference>
<dbReference type="InterPro" id="IPR019049">
    <property type="entry name" value="Nucleoporin_prot_Ndc1/Nup"/>
</dbReference>
<evidence type="ECO:0000256" key="8">
    <source>
        <dbReference type="ARBA" id="ARBA00022989"/>
    </source>
</evidence>
<dbReference type="OrthoDB" id="67850at2759"/>
<keyword evidence="4" id="KW-0813">Transport</keyword>
<evidence type="ECO:0000256" key="5">
    <source>
        <dbReference type="ARBA" id="ARBA00022692"/>
    </source>
</evidence>
<evidence type="ECO:0000256" key="12">
    <source>
        <dbReference type="ARBA" id="ARBA00023242"/>
    </source>
</evidence>
<feature type="transmembrane region" description="Helical" evidence="13">
    <location>
        <begin position="17"/>
        <end position="41"/>
    </location>
</feature>
<feature type="transmembrane region" description="Helical" evidence="13">
    <location>
        <begin position="62"/>
        <end position="85"/>
    </location>
</feature>
<dbReference type="GO" id="GO:0006999">
    <property type="term" value="P:nuclear pore organization"/>
    <property type="evidence" value="ECO:0007669"/>
    <property type="project" value="TreeGrafter"/>
</dbReference>
<dbReference type="GO" id="GO:0070762">
    <property type="term" value="C:nuclear pore transmembrane ring"/>
    <property type="evidence" value="ECO:0007669"/>
    <property type="project" value="TreeGrafter"/>
</dbReference>
<dbReference type="AlphaFoldDB" id="A0A9R1T968"/>